<dbReference type="SUPFAM" id="SSF53098">
    <property type="entry name" value="Ribonuclease H-like"/>
    <property type="match status" value="1"/>
</dbReference>
<evidence type="ECO:0000313" key="2">
    <source>
        <dbReference type="EMBL" id="PKK55280.1"/>
    </source>
</evidence>
<dbReference type="GO" id="GO:0004523">
    <property type="term" value="F:RNA-DNA hybrid ribonuclease activity"/>
    <property type="evidence" value="ECO:0007669"/>
    <property type="project" value="InterPro"/>
</dbReference>
<dbReference type="GO" id="GO:0003676">
    <property type="term" value="F:nucleic acid binding"/>
    <property type="evidence" value="ECO:0007669"/>
    <property type="project" value="InterPro"/>
</dbReference>
<dbReference type="AlphaFoldDB" id="A0A2N1M0X0"/>
<sequence length="154" mass="18131">KHLELELIKVKGHSGIKGNKEADRVAKNVMERLTYNICEAALEAAWSFNRVNRTIFQDITHIIEEKVTWPLFKKNTGLNCTMSSINNNFIKHLKLTNNLLPTLEIMKERRYDLYGDVKCRMCLEENEDDDYLIYCQQLRDKWLIVANNTKHKCN</sequence>
<feature type="non-terminal residue" evidence="2">
    <location>
        <position position="1"/>
    </location>
</feature>
<organism evidence="2 3">
    <name type="scientific">Rhizophagus irregularis</name>
    <dbReference type="NCBI Taxonomy" id="588596"/>
    <lineage>
        <taxon>Eukaryota</taxon>
        <taxon>Fungi</taxon>
        <taxon>Fungi incertae sedis</taxon>
        <taxon>Mucoromycota</taxon>
        <taxon>Glomeromycotina</taxon>
        <taxon>Glomeromycetes</taxon>
        <taxon>Glomerales</taxon>
        <taxon>Glomeraceae</taxon>
        <taxon>Rhizophagus</taxon>
    </lineage>
</organism>
<reference evidence="2 3" key="1">
    <citation type="submission" date="2016-04" db="EMBL/GenBank/DDBJ databases">
        <title>Genome analyses suggest a sexual origin of heterokaryosis in a supposedly ancient asexual fungus.</title>
        <authorList>
            <person name="Ropars J."/>
            <person name="Sedzielewska K."/>
            <person name="Noel J."/>
            <person name="Charron P."/>
            <person name="Farinelli L."/>
            <person name="Marton T."/>
            <person name="Kruger M."/>
            <person name="Pelin A."/>
            <person name="Brachmann A."/>
            <person name="Corradi N."/>
        </authorList>
    </citation>
    <scope>NUCLEOTIDE SEQUENCE [LARGE SCALE GENOMIC DNA]</scope>
    <source>
        <strain evidence="2 3">C2</strain>
    </source>
</reference>
<name>A0A2N1M0X0_9GLOM</name>
<accession>A0A2N1M0X0</accession>
<dbReference type="InterPro" id="IPR012337">
    <property type="entry name" value="RNaseH-like_sf"/>
</dbReference>
<comment type="caution">
    <text evidence="2">The sequence shown here is derived from an EMBL/GenBank/DDBJ whole genome shotgun (WGS) entry which is preliminary data.</text>
</comment>
<proteinExistence type="predicted"/>
<evidence type="ECO:0000259" key="1">
    <source>
        <dbReference type="PROSITE" id="PS50879"/>
    </source>
</evidence>
<dbReference type="EMBL" id="LLXL01008011">
    <property type="protein sequence ID" value="PKK55280.1"/>
    <property type="molecule type" value="Genomic_DNA"/>
</dbReference>
<dbReference type="PROSITE" id="PS50879">
    <property type="entry name" value="RNASE_H_1"/>
    <property type="match status" value="1"/>
</dbReference>
<reference evidence="2 3" key="2">
    <citation type="submission" date="2017-10" db="EMBL/GenBank/DDBJ databases">
        <title>Extensive intraspecific genome diversity in a model arbuscular mycorrhizal fungus.</title>
        <authorList>
            <person name="Chen E.C.H."/>
            <person name="Morin E."/>
            <person name="Baudet D."/>
            <person name="Noel J."/>
            <person name="Ndikumana S."/>
            <person name="Charron P."/>
            <person name="St-Onge C."/>
            <person name="Giorgi J."/>
            <person name="Grigoriev I.V."/>
            <person name="Roux C."/>
            <person name="Martin F.M."/>
            <person name="Corradi N."/>
        </authorList>
    </citation>
    <scope>NUCLEOTIDE SEQUENCE [LARGE SCALE GENOMIC DNA]</scope>
    <source>
        <strain evidence="2 3">C2</strain>
    </source>
</reference>
<dbReference type="InterPro" id="IPR002156">
    <property type="entry name" value="RNaseH_domain"/>
</dbReference>
<protein>
    <recommendedName>
        <fullName evidence="1">RNase H type-1 domain-containing protein</fullName>
    </recommendedName>
</protein>
<evidence type="ECO:0000313" key="3">
    <source>
        <dbReference type="Proteomes" id="UP000233469"/>
    </source>
</evidence>
<dbReference type="VEuPathDB" id="FungiDB:RhiirA1_450359"/>
<dbReference type="Proteomes" id="UP000233469">
    <property type="component" value="Unassembled WGS sequence"/>
</dbReference>
<dbReference type="InterPro" id="IPR036397">
    <property type="entry name" value="RNaseH_sf"/>
</dbReference>
<feature type="domain" description="RNase H type-1" evidence="1">
    <location>
        <begin position="1"/>
        <end position="31"/>
    </location>
</feature>
<gene>
    <name evidence="2" type="ORF">RhiirC2_802835</name>
</gene>
<dbReference type="Gene3D" id="3.30.420.10">
    <property type="entry name" value="Ribonuclease H-like superfamily/Ribonuclease H"/>
    <property type="match status" value="1"/>
</dbReference>